<protein>
    <submittedName>
        <fullName evidence="2">Uncharacterized protein</fullName>
    </submittedName>
</protein>
<organism evidence="2 3">
    <name type="scientific">Porphyra umbilicalis</name>
    <name type="common">Purple laver</name>
    <name type="synonym">Red alga</name>
    <dbReference type="NCBI Taxonomy" id="2786"/>
    <lineage>
        <taxon>Eukaryota</taxon>
        <taxon>Rhodophyta</taxon>
        <taxon>Bangiophyceae</taxon>
        <taxon>Bangiales</taxon>
        <taxon>Bangiaceae</taxon>
        <taxon>Porphyra</taxon>
    </lineage>
</organism>
<keyword evidence="3" id="KW-1185">Reference proteome</keyword>
<evidence type="ECO:0000313" key="3">
    <source>
        <dbReference type="Proteomes" id="UP000218209"/>
    </source>
</evidence>
<feature type="region of interest" description="Disordered" evidence="1">
    <location>
        <begin position="159"/>
        <end position="188"/>
    </location>
</feature>
<feature type="compositionally biased region" description="Basic and acidic residues" evidence="1">
    <location>
        <begin position="60"/>
        <end position="86"/>
    </location>
</feature>
<reference evidence="2 3" key="1">
    <citation type="submission" date="2017-03" db="EMBL/GenBank/DDBJ databases">
        <title>WGS assembly of Porphyra umbilicalis.</title>
        <authorList>
            <person name="Brawley S.H."/>
            <person name="Blouin N.A."/>
            <person name="Ficko-Blean E."/>
            <person name="Wheeler G.L."/>
            <person name="Lohr M."/>
            <person name="Goodson H.V."/>
            <person name="Jenkins J.W."/>
            <person name="Blaby-Haas C.E."/>
            <person name="Helliwell K.E."/>
            <person name="Chan C."/>
            <person name="Marriage T."/>
            <person name="Bhattacharya D."/>
            <person name="Klein A.S."/>
            <person name="Badis Y."/>
            <person name="Brodie J."/>
            <person name="Cao Y."/>
            <person name="Collen J."/>
            <person name="Dittami S.M."/>
            <person name="Gachon C.M."/>
            <person name="Green B.R."/>
            <person name="Karpowicz S."/>
            <person name="Kim J.W."/>
            <person name="Kudahl U."/>
            <person name="Lin S."/>
            <person name="Michel G."/>
            <person name="Mittag M."/>
            <person name="Olson B.J."/>
            <person name="Pangilinan J."/>
            <person name="Peng Y."/>
            <person name="Qiu H."/>
            <person name="Shu S."/>
            <person name="Singer J.T."/>
            <person name="Smith A.G."/>
            <person name="Sprecher B.N."/>
            <person name="Wagner V."/>
            <person name="Wang W."/>
            <person name="Wang Z.-Y."/>
            <person name="Yan J."/>
            <person name="Yarish C."/>
            <person name="Zoeuner-Riek S."/>
            <person name="Zhuang Y."/>
            <person name="Zou Y."/>
            <person name="Lindquist E.A."/>
            <person name="Grimwood J."/>
            <person name="Barry K."/>
            <person name="Rokhsar D.S."/>
            <person name="Schmutz J."/>
            <person name="Stiller J.W."/>
            <person name="Grossman A.R."/>
            <person name="Prochnik S.E."/>
        </authorList>
    </citation>
    <scope>NUCLEOTIDE SEQUENCE [LARGE SCALE GENOMIC DNA]</scope>
    <source>
        <strain evidence="2">4086291</strain>
    </source>
</reference>
<dbReference type="EMBL" id="KV918822">
    <property type="protein sequence ID" value="OSX78042.1"/>
    <property type="molecule type" value="Genomic_DNA"/>
</dbReference>
<proteinExistence type="predicted"/>
<feature type="region of interest" description="Disordered" evidence="1">
    <location>
        <begin position="1"/>
        <end position="111"/>
    </location>
</feature>
<dbReference type="AlphaFoldDB" id="A0A1X6PAZ8"/>
<name>A0A1X6PAZ8_PORUM</name>
<evidence type="ECO:0000313" key="2">
    <source>
        <dbReference type="EMBL" id="OSX78042.1"/>
    </source>
</evidence>
<feature type="compositionally biased region" description="Low complexity" evidence="1">
    <location>
        <begin position="159"/>
        <end position="175"/>
    </location>
</feature>
<accession>A0A1X6PAZ8</accession>
<feature type="compositionally biased region" description="Basic residues" evidence="1">
    <location>
        <begin position="101"/>
        <end position="111"/>
    </location>
</feature>
<gene>
    <name evidence="2" type="ORF">BU14_0125s0030</name>
</gene>
<dbReference type="Proteomes" id="UP000218209">
    <property type="component" value="Unassembled WGS sequence"/>
</dbReference>
<evidence type="ECO:0000256" key="1">
    <source>
        <dbReference type="SAM" id="MobiDB-lite"/>
    </source>
</evidence>
<sequence length="188" mass="20003">MPPALPPQPHGRWPHGAARHAARGRKETGNAGGSGGGRGRLEARRPHRARWTNRGGRGGNPREARGGRADGDGHADAHGGARRGGEGHPQGPRRRTDGAPRHRPSHHARARPLRRLLWETCSTWALAAMMAAGAAYTAAAPNNVGGRRTDAQRVSRCSACARPARPSPPSRTSTALLYTRSPLPTRGR</sequence>